<dbReference type="InterPro" id="IPR000432">
    <property type="entry name" value="DNA_mismatch_repair_MutS_C"/>
</dbReference>
<dbReference type="PANTHER" id="PTHR11361">
    <property type="entry name" value="DNA MISMATCH REPAIR PROTEIN MUTS FAMILY MEMBER"/>
    <property type="match status" value="1"/>
</dbReference>
<dbReference type="InterPro" id="IPR027417">
    <property type="entry name" value="P-loop_NTPase"/>
</dbReference>
<keyword evidence="4" id="KW-1133">Transmembrane helix</keyword>
<evidence type="ECO:0000256" key="3">
    <source>
        <dbReference type="ARBA" id="ARBA00023125"/>
    </source>
</evidence>
<comment type="caution">
    <text evidence="6">The sequence shown here is derived from an EMBL/GenBank/DDBJ whole genome shotgun (WGS) entry which is preliminary data.</text>
</comment>
<dbReference type="Proteomes" id="UP001606099">
    <property type="component" value="Unassembled WGS sequence"/>
</dbReference>
<reference evidence="6 7" key="1">
    <citation type="submission" date="2024-08" db="EMBL/GenBank/DDBJ databases">
        <authorList>
            <person name="Lu H."/>
        </authorList>
    </citation>
    <scope>NUCLEOTIDE SEQUENCE [LARGE SCALE GENOMIC DNA]</scope>
    <source>
        <strain evidence="6 7">BYS180W</strain>
    </source>
</reference>
<keyword evidence="1" id="KW-0547">Nucleotide-binding</keyword>
<keyword evidence="4" id="KW-0812">Transmembrane</keyword>
<dbReference type="SMART" id="SM00534">
    <property type="entry name" value="MUTSac"/>
    <property type="match status" value="1"/>
</dbReference>
<keyword evidence="7" id="KW-1185">Reference proteome</keyword>
<dbReference type="SUPFAM" id="SSF52540">
    <property type="entry name" value="P-loop containing nucleoside triphosphate hydrolases"/>
    <property type="match status" value="1"/>
</dbReference>
<evidence type="ECO:0000256" key="2">
    <source>
        <dbReference type="ARBA" id="ARBA00022840"/>
    </source>
</evidence>
<keyword evidence="2" id="KW-0067">ATP-binding</keyword>
<evidence type="ECO:0000259" key="5">
    <source>
        <dbReference type="SMART" id="SM00534"/>
    </source>
</evidence>
<keyword evidence="3" id="KW-0238">DNA-binding</keyword>
<evidence type="ECO:0000256" key="4">
    <source>
        <dbReference type="SAM" id="Phobius"/>
    </source>
</evidence>
<dbReference type="Pfam" id="PF00488">
    <property type="entry name" value="MutS_V"/>
    <property type="match status" value="1"/>
</dbReference>
<dbReference type="RefSeq" id="WP_394462554.1">
    <property type="nucleotide sequence ID" value="NZ_JBIGHZ010000005.1"/>
</dbReference>
<sequence length="541" mass="60712">MKSLQLYFGTFAIEMEIYCKFIADWIKEFLGGTPEVALPNDWFSSNEILSYAEIRRSSKFENVDKTSWKDLNFDRYVSLIAGNGSILAKQIICKRIIYGQSAEDIKEYINWHLEAGMYATSLIGPRCKPLQKISHDLVPAIFLEHLPKIPVTTRMVVFYVGLLILSATAAFLGTPSLGALGAFAAFLFYATVTVRTFADYCNWTRLQDSLTRLLIVAEDLMRPDIAGYLRTKEEVGEWRTEIASIRRRISPPVSSGIFIVGDYIQMFTLRNHWQAHKKLSIVRENMSFFEAVFKFVANSEADFVLYEHIRQNSTYISWRKQSLFKEFRFDDLLNPNELGGEPMSVNCAGTGAFITGANGAGKSTLLRGLAMNFAIGNSLGFCYAKYACIPNAPVRTSMVGSDEPIAGLSLYMSEMLRTSEILSDVQARVCVCFFDEIFKGTNYVESLACAAAILRYLEVNAIAIFSSHHIELGEYISRKFDRFRLIKEGGRVLEAGIISKTNGIAMMAEFNIPKSIIFDAETISTHMTTKLARTNSGVSLP</sequence>
<organism evidence="6 7">
    <name type="scientific">Roseateles rivi</name>
    <dbReference type="NCBI Taxonomy" id="3299028"/>
    <lineage>
        <taxon>Bacteria</taxon>
        <taxon>Pseudomonadati</taxon>
        <taxon>Pseudomonadota</taxon>
        <taxon>Betaproteobacteria</taxon>
        <taxon>Burkholderiales</taxon>
        <taxon>Sphaerotilaceae</taxon>
        <taxon>Roseateles</taxon>
    </lineage>
</organism>
<dbReference type="EMBL" id="JBIGHZ010000005">
    <property type="protein sequence ID" value="MFG6449404.1"/>
    <property type="molecule type" value="Genomic_DNA"/>
</dbReference>
<evidence type="ECO:0000313" key="6">
    <source>
        <dbReference type="EMBL" id="MFG6449404.1"/>
    </source>
</evidence>
<feature type="domain" description="DNA mismatch repair proteins mutS family" evidence="5">
    <location>
        <begin position="349"/>
        <end position="525"/>
    </location>
</feature>
<dbReference type="PANTHER" id="PTHR11361:SF99">
    <property type="entry name" value="DNA MISMATCH REPAIR PROTEIN"/>
    <property type="match status" value="1"/>
</dbReference>
<gene>
    <name evidence="6" type="ORF">ACG0Z6_14340</name>
</gene>
<accession>A0ABW7FYJ9</accession>
<keyword evidence="4" id="KW-0472">Membrane</keyword>
<dbReference type="InterPro" id="IPR045076">
    <property type="entry name" value="MutS"/>
</dbReference>
<dbReference type="Gene3D" id="3.40.50.300">
    <property type="entry name" value="P-loop containing nucleotide triphosphate hydrolases"/>
    <property type="match status" value="1"/>
</dbReference>
<evidence type="ECO:0000256" key="1">
    <source>
        <dbReference type="ARBA" id="ARBA00022741"/>
    </source>
</evidence>
<proteinExistence type="predicted"/>
<protein>
    <recommendedName>
        <fullName evidence="5">DNA mismatch repair proteins mutS family domain-containing protein</fullName>
    </recommendedName>
</protein>
<feature type="transmembrane region" description="Helical" evidence="4">
    <location>
        <begin position="156"/>
        <end position="173"/>
    </location>
</feature>
<evidence type="ECO:0000313" key="7">
    <source>
        <dbReference type="Proteomes" id="UP001606099"/>
    </source>
</evidence>
<name>A0ABW7FYJ9_9BURK</name>